<evidence type="ECO:0000313" key="11">
    <source>
        <dbReference type="EMBL" id="AXA68002.1"/>
    </source>
</evidence>
<evidence type="ECO:0000259" key="8">
    <source>
        <dbReference type="Pfam" id="PF06429"/>
    </source>
</evidence>
<gene>
    <name evidence="11" type="ORF">CE139_20085</name>
</gene>
<keyword evidence="11" id="KW-0282">Flagellum</keyword>
<dbReference type="GO" id="GO:0009424">
    <property type="term" value="C:bacterial-type flagellum hook"/>
    <property type="evidence" value="ECO:0007669"/>
    <property type="project" value="InterPro"/>
</dbReference>
<dbReference type="InterPro" id="IPR010930">
    <property type="entry name" value="Flg_bb/hook_C_dom"/>
</dbReference>
<evidence type="ECO:0000259" key="10">
    <source>
        <dbReference type="Pfam" id="PF22638"/>
    </source>
</evidence>
<dbReference type="Pfam" id="PF06429">
    <property type="entry name" value="Flg_bbr_C"/>
    <property type="match status" value="1"/>
</dbReference>
<dbReference type="GO" id="GO:0044780">
    <property type="term" value="P:bacterial-type flagellum assembly"/>
    <property type="evidence" value="ECO:0007669"/>
    <property type="project" value="InterPro"/>
</dbReference>
<feature type="domain" description="Flagellar basal body rod protein N-terminal" evidence="7">
    <location>
        <begin position="7"/>
        <end position="34"/>
    </location>
</feature>
<dbReference type="AlphaFoldDB" id="A0A2Z5ADR2"/>
<dbReference type="PANTHER" id="PTHR30033:SF1">
    <property type="entry name" value="FLAGELLAR HOOK-ASSOCIATED PROTEIN 1"/>
    <property type="match status" value="1"/>
</dbReference>
<evidence type="ECO:0000256" key="5">
    <source>
        <dbReference type="ARBA" id="ARBA00022525"/>
    </source>
</evidence>
<comment type="subcellular location">
    <subcellularLocation>
        <location evidence="1">Bacterial flagellum</location>
    </subcellularLocation>
    <subcellularLocation>
        <location evidence="2">Secreted</location>
    </subcellularLocation>
</comment>
<organism evidence="11 12">
    <name type="scientific">Pseudomonas oryzihabitans</name>
    <dbReference type="NCBI Taxonomy" id="47885"/>
    <lineage>
        <taxon>Bacteria</taxon>
        <taxon>Pseudomonadati</taxon>
        <taxon>Pseudomonadota</taxon>
        <taxon>Gammaproteobacteria</taxon>
        <taxon>Pseudomonadales</taxon>
        <taxon>Pseudomonadaceae</taxon>
        <taxon>Pseudomonas</taxon>
    </lineage>
</organism>
<proteinExistence type="inferred from homology"/>
<keyword evidence="6" id="KW-0975">Bacterial flagellum</keyword>
<dbReference type="PRINTS" id="PR01005">
    <property type="entry name" value="FLGHOOKAP1"/>
</dbReference>
<feature type="domain" description="Flagellar hook-associated protein FlgK helical" evidence="10">
    <location>
        <begin position="93"/>
        <end position="322"/>
    </location>
</feature>
<dbReference type="InterPro" id="IPR001444">
    <property type="entry name" value="Flag_bb_rod_N"/>
</dbReference>
<dbReference type="SUPFAM" id="SSF64518">
    <property type="entry name" value="Phase 1 flagellin"/>
    <property type="match status" value="1"/>
</dbReference>
<evidence type="ECO:0000256" key="1">
    <source>
        <dbReference type="ARBA" id="ARBA00004365"/>
    </source>
</evidence>
<evidence type="ECO:0000259" key="7">
    <source>
        <dbReference type="Pfam" id="PF00460"/>
    </source>
</evidence>
<keyword evidence="11" id="KW-0966">Cell projection</keyword>
<feature type="domain" description="Flagellar basal-body/hook protein C-terminal" evidence="8">
    <location>
        <begin position="630"/>
        <end position="667"/>
    </location>
</feature>
<dbReference type="Pfam" id="PF00460">
    <property type="entry name" value="Flg_bb_rod"/>
    <property type="match status" value="1"/>
</dbReference>
<protein>
    <recommendedName>
        <fullName evidence="4">Flagellar hook-associated protein 1</fullName>
    </recommendedName>
</protein>
<dbReference type="Proteomes" id="UP000250579">
    <property type="component" value="Chromosome"/>
</dbReference>
<evidence type="ECO:0000256" key="3">
    <source>
        <dbReference type="ARBA" id="ARBA00009677"/>
    </source>
</evidence>
<reference evidence="11 12" key="1">
    <citation type="submission" date="2017-06" db="EMBL/GenBank/DDBJ databases">
        <title>Evolution towards high GC content and high-temperature stress adaptation in endophytic Pseudomonas oryzihabitans impacted its plant-growth promoting traits.</title>
        <authorList>
            <person name="Nascimento F.X."/>
        </authorList>
    </citation>
    <scope>NUCLEOTIDE SEQUENCE [LARGE SCALE GENOMIC DNA]</scope>
    <source>
        <strain evidence="11 12">MS8</strain>
    </source>
</reference>
<evidence type="ECO:0000256" key="2">
    <source>
        <dbReference type="ARBA" id="ARBA00004613"/>
    </source>
</evidence>
<accession>A0A2Z5ADR2</accession>
<dbReference type="NCBIfam" id="TIGR02492">
    <property type="entry name" value="flgK_ends"/>
    <property type="match status" value="1"/>
</dbReference>
<dbReference type="InterPro" id="IPR002371">
    <property type="entry name" value="FlgK"/>
</dbReference>
<evidence type="ECO:0000256" key="6">
    <source>
        <dbReference type="ARBA" id="ARBA00023143"/>
    </source>
</evidence>
<dbReference type="EMBL" id="CP022198">
    <property type="protein sequence ID" value="AXA68002.1"/>
    <property type="molecule type" value="Genomic_DNA"/>
</dbReference>
<dbReference type="InterPro" id="IPR053927">
    <property type="entry name" value="FlgK_helical"/>
</dbReference>
<dbReference type="PANTHER" id="PTHR30033">
    <property type="entry name" value="FLAGELLAR HOOK-ASSOCIATED PROTEIN 1"/>
    <property type="match status" value="1"/>
</dbReference>
<dbReference type="InterPro" id="IPR049119">
    <property type="entry name" value="FlgK_D2-like"/>
</dbReference>
<evidence type="ECO:0000313" key="12">
    <source>
        <dbReference type="Proteomes" id="UP000250579"/>
    </source>
</evidence>
<evidence type="ECO:0000256" key="4">
    <source>
        <dbReference type="ARBA" id="ARBA00016244"/>
    </source>
</evidence>
<dbReference type="Pfam" id="PF22638">
    <property type="entry name" value="FlgK_D1"/>
    <property type="match status" value="1"/>
</dbReference>
<feature type="domain" description="Flagellar hook-associated protein 1 D2-like" evidence="9">
    <location>
        <begin position="341"/>
        <end position="421"/>
    </location>
</feature>
<comment type="similarity">
    <text evidence="3">Belongs to the flagella basal body rod proteins family.</text>
</comment>
<dbReference type="Pfam" id="PF21158">
    <property type="entry name" value="flgK_1st_1"/>
    <property type="match status" value="1"/>
</dbReference>
<dbReference type="RefSeq" id="WP_208692055.1">
    <property type="nucleotide sequence ID" value="NZ_CP022198.1"/>
</dbReference>
<sequence length="669" mass="68316">MASLISIGLSGIQASQSALSTTGNNITNVDTAGYSRQTTEQYAAPAQSVGVAYIGNGTTLADVRRSYSQYLTTQLQTSTALDNEAQTFSTAASSVDSLLADSTTGISTALSKFFSALQTASATPTDSASRSLVLTSSSTLSQRFNSLSSQLSDQSSYINTQLSASATQVNTLANKIAQYNQAITVASAGGTTPNSLLDARDQAINDMSKLVGVSVVNQDGNYNVYIGSGQPLVVGGSVSSLSAQSSTLDPSQYALTLKMPSGISVNVTQSISGGSMTGLVRYRDEVVNPSLNSLGRLALVASDSINKQQAQGLDLKGNFGSKVLNDINSATAIASRSIGRSTNSDVNANLNVTIANSSDLTVSDYRVVFTSATQYSVTRLSDGQDLGSHNLGASPADEIDGLQLGLRTGSVAVGDTFTVQPTRLAASQAAVTMTDAQDLAFASPLKAASSAANTGTGTVSAPSLVTQRSIYDSASASSLATSVQNAMPVKLQFAAAASDGSQGYMIYDAGGNSLGAGSIVAGQSNTVNVNIAANGSTIPSAFTFQLTLAGKPSSGDTFSVSFGAAGSTDNTNALGLLNLQTSATVGNASMNNTYSSLVETVGAKTNQASLDASATSAILKQAQASQSSLSGVNLDEEAANLIKYQQYYSASAKIIEISQTVFNTLIQAF</sequence>
<evidence type="ECO:0000259" key="9">
    <source>
        <dbReference type="Pfam" id="PF21158"/>
    </source>
</evidence>
<name>A0A2Z5ADR2_9PSED</name>
<keyword evidence="11" id="KW-0969">Cilium</keyword>
<dbReference type="GO" id="GO:0005198">
    <property type="term" value="F:structural molecule activity"/>
    <property type="evidence" value="ECO:0007669"/>
    <property type="project" value="InterPro"/>
</dbReference>
<dbReference type="GO" id="GO:0005576">
    <property type="term" value="C:extracellular region"/>
    <property type="evidence" value="ECO:0007669"/>
    <property type="project" value="UniProtKB-SubCell"/>
</dbReference>
<keyword evidence="5" id="KW-0964">Secreted</keyword>